<dbReference type="Proteomes" id="UP000519023">
    <property type="component" value="Unassembled WGS sequence"/>
</dbReference>
<evidence type="ECO:0000259" key="1">
    <source>
        <dbReference type="PROSITE" id="PS50943"/>
    </source>
</evidence>
<dbReference type="InterPro" id="IPR010982">
    <property type="entry name" value="Lambda_DNA-bd_dom_sf"/>
</dbReference>
<accession>A0A7X9ZV85</accession>
<dbReference type="InterPro" id="IPR001387">
    <property type="entry name" value="Cro/C1-type_HTH"/>
</dbReference>
<evidence type="ECO:0000313" key="2">
    <source>
        <dbReference type="EMBL" id="NML12099.1"/>
    </source>
</evidence>
<dbReference type="Gene3D" id="1.10.260.40">
    <property type="entry name" value="lambda repressor-like DNA-binding domains"/>
    <property type="match status" value="1"/>
</dbReference>
<dbReference type="Pfam" id="PF01381">
    <property type="entry name" value="HTH_3"/>
    <property type="match status" value="1"/>
</dbReference>
<comment type="caution">
    <text evidence="2">The sequence shown here is derived from an EMBL/GenBank/DDBJ whole genome shotgun (WGS) entry which is preliminary data.</text>
</comment>
<keyword evidence="3" id="KW-1185">Reference proteome</keyword>
<name>A0A7X9ZV85_9SPHN</name>
<dbReference type="GO" id="GO:0003677">
    <property type="term" value="F:DNA binding"/>
    <property type="evidence" value="ECO:0007669"/>
    <property type="project" value="InterPro"/>
</dbReference>
<dbReference type="EMBL" id="JABBFV010000016">
    <property type="protein sequence ID" value="NML12099.1"/>
    <property type="molecule type" value="Genomic_DNA"/>
</dbReference>
<protein>
    <submittedName>
        <fullName evidence="2">Helix-turn-helix domain-containing protein</fullName>
    </submittedName>
</protein>
<dbReference type="SMART" id="SM00530">
    <property type="entry name" value="HTH_XRE"/>
    <property type="match status" value="1"/>
</dbReference>
<dbReference type="SUPFAM" id="SSF47413">
    <property type="entry name" value="lambda repressor-like DNA-binding domains"/>
    <property type="match status" value="1"/>
</dbReference>
<reference evidence="2 3" key="1">
    <citation type="submission" date="2020-04" db="EMBL/GenBank/DDBJ databases">
        <title>Sphingobium sp. AR-3-1 isolated from Arctic soil.</title>
        <authorList>
            <person name="Dahal R.H."/>
            <person name="Chaudhary D.K."/>
        </authorList>
    </citation>
    <scope>NUCLEOTIDE SEQUENCE [LARGE SCALE GENOMIC DNA]</scope>
    <source>
        <strain evidence="2 3">AR-3-1</strain>
    </source>
</reference>
<gene>
    <name evidence="2" type="ORF">HHL08_18440</name>
</gene>
<dbReference type="RefSeq" id="WP_013831723.1">
    <property type="nucleotide sequence ID" value="NZ_JABBFV010000016.1"/>
</dbReference>
<dbReference type="PROSITE" id="PS50943">
    <property type="entry name" value="HTH_CROC1"/>
    <property type="match status" value="1"/>
</dbReference>
<proteinExistence type="predicted"/>
<evidence type="ECO:0000313" key="3">
    <source>
        <dbReference type="Proteomes" id="UP000519023"/>
    </source>
</evidence>
<dbReference type="CDD" id="cd00093">
    <property type="entry name" value="HTH_XRE"/>
    <property type="match status" value="1"/>
</dbReference>
<dbReference type="AlphaFoldDB" id="A0A7X9ZV85"/>
<organism evidence="2 3">
    <name type="scientific">Sphingobium psychrophilum</name>
    <dbReference type="NCBI Taxonomy" id="2728834"/>
    <lineage>
        <taxon>Bacteria</taxon>
        <taxon>Pseudomonadati</taxon>
        <taxon>Pseudomonadota</taxon>
        <taxon>Alphaproteobacteria</taxon>
        <taxon>Sphingomonadales</taxon>
        <taxon>Sphingomonadaceae</taxon>
        <taxon>Sphingobium</taxon>
    </lineage>
</organism>
<sequence length="118" mass="12730">MNEWSIYSALGEAVAIRRKAIGLTQAQVAVKVGISRASIANIESGRQKVLLHQVYLFAEALKLPSIMQLLPKSLVRGENDMVVPISRSDISERQKAQVSDALMGMFGNGTTLAASDDS</sequence>
<feature type="domain" description="HTH cro/C1-type" evidence="1">
    <location>
        <begin position="14"/>
        <end position="69"/>
    </location>
</feature>